<dbReference type="AlphaFoldDB" id="A0A9N9H4A2"/>
<gene>
    <name evidence="1" type="ORF">AMORRO_LOCUS10011</name>
</gene>
<sequence length="282" mass="32319">MPSTIDILNPYDISEDILTIKANVIYGQLLKYTDQRRNFSKILKRAKPTVVATLDIGAAVSIITKKLLDKLHLEINEKSTSVIITVNGMRERTLEKAREERDTPTGDRLELKVPISYNGIEGLAYPDEVEANDYESGDVFDEWEYESEEGLEEKGYYTEERSEGEEATLEEILSPAIHLAALEEVPTWEEGELTIEEPKMDLDNLSEEKRREVVKLFETKDELFTRELDELTQTNVKRAKSAEVKGAKKKKEVNNRFEQIENDSAYLHDETDITNSNIVDQQ</sequence>
<dbReference type="OrthoDB" id="5597136at2759"/>
<evidence type="ECO:0000313" key="2">
    <source>
        <dbReference type="Proteomes" id="UP000789342"/>
    </source>
</evidence>
<accession>A0A9N9H4A2</accession>
<comment type="caution">
    <text evidence="1">The sequence shown here is derived from an EMBL/GenBank/DDBJ whole genome shotgun (WGS) entry which is preliminary data.</text>
</comment>
<evidence type="ECO:0000313" key="1">
    <source>
        <dbReference type="EMBL" id="CAG8652069.1"/>
    </source>
</evidence>
<dbReference type="Proteomes" id="UP000789342">
    <property type="component" value="Unassembled WGS sequence"/>
</dbReference>
<dbReference type="EMBL" id="CAJVPV010010517">
    <property type="protein sequence ID" value="CAG8652069.1"/>
    <property type="molecule type" value="Genomic_DNA"/>
</dbReference>
<protein>
    <submittedName>
        <fullName evidence="1">3853_t:CDS:1</fullName>
    </submittedName>
</protein>
<proteinExistence type="predicted"/>
<reference evidence="1" key="1">
    <citation type="submission" date="2021-06" db="EMBL/GenBank/DDBJ databases">
        <authorList>
            <person name="Kallberg Y."/>
            <person name="Tangrot J."/>
            <person name="Rosling A."/>
        </authorList>
    </citation>
    <scope>NUCLEOTIDE SEQUENCE</scope>
    <source>
        <strain evidence="1">CL551</strain>
    </source>
</reference>
<organism evidence="1 2">
    <name type="scientific">Acaulospora morrowiae</name>
    <dbReference type="NCBI Taxonomy" id="94023"/>
    <lineage>
        <taxon>Eukaryota</taxon>
        <taxon>Fungi</taxon>
        <taxon>Fungi incertae sedis</taxon>
        <taxon>Mucoromycota</taxon>
        <taxon>Glomeromycotina</taxon>
        <taxon>Glomeromycetes</taxon>
        <taxon>Diversisporales</taxon>
        <taxon>Acaulosporaceae</taxon>
        <taxon>Acaulospora</taxon>
    </lineage>
</organism>
<name>A0A9N9H4A2_9GLOM</name>
<keyword evidence="2" id="KW-1185">Reference proteome</keyword>